<feature type="transmembrane region" description="Helical" evidence="6">
    <location>
        <begin position="354"/>
        <end position="381"/>
    </location>
</feature>
<feature type="transmembrane region" description="Helical" evidence="6">
    <location>
        <begin position="540"/>
        <end position="560"/>
    </location>
</feature>
<feature type="transmembrane region" description="Helical" evidence="6">
    <location>
        <begin position="153"/>
        <end position="170"/>
    </location>
</feature>
<feature type="transmembrane region" description="Helical" evidence="6">
    <location>
        <begin position="421"/>
        <end position="439"/>
    </location>
</feature>
<dbReference type="InterPro" id="IPR011701">
    <property type="entry name" value="MFS"/>
</dbReference>
<evidence type="ECO:0000256" key="4">
    <source>
        <dbReference type="ARBA" id="ARBA00023136"/>
    </source>
</evidence>
<dbReference type="InterPro" id="IPR036259">
    <property type="entry name" value="MFS_trans_sf"/>
</dbReference>
<comment type="subcellular location">
    <subcellularLocation>
        <location evidence="1">Membrane</location>
        <topology evidence="1">Multi-pass membrane protein</topology>
    </subcellularLocation>
</comment>
<reference evidence="8 9" key="1">
    <citation type="submission" date="2024-02" db="EMBL/GenBank/DDBJ databases">
        <title>De novo assembly and annotation of 12 fungi associated with fruit tree decline syndrome in Ontario, Canada.</title>
        <authorList>
            <person name="Sulman M."/>
            <person name="Ellouze W."/>
            <person name="Ilyukhin E."/>
        </authorList>
    </citation>
    <scope>NUCLEOTIDE SEQUENCE [LARGE SCALE GENOMIC DNA]</scope>
    <source>
        <strain evidence="8 9">M42-189</strain>
    </source>
</reference>
<evidence type="ECO:0000256" key="6">
    <source>
        <dbReference type="SAM" id="Phobius"/>
    </source>
</evidence>
<feature type="transmembrane region" description="Helical" evidence="6">
    <location>
        <begin position="451"/>
        <end position="471"/>
    </location>
</feature>
<evidence type="ECO:0000259" key="7">
    <source>
        <dbReference type="PROSITE" id="PS50850"/>
    </source>
</evidence>
<feature type="transmembrane region" description="Helical" evidence="6">
    <location>
        <begin position="209"/>
        <end position="228"/>
    </location>
</feature>
<dbReference type="PANTHER" id="PTHR42718:SF27">
    <property type="entry name" value="TRANSPORTER, PUTATIVE-RELATED"/>
    <property type="match status" value="1"/>
</dbReference>
<feature type="compositionally biased region" description="Low complexity" evidence="5">
    <location>
        <begin position="47"/>
        <end position="57"/>
    </location>
</feature>
<feature type="transmembrane region" description="Helical" evidence="6">
    <location>
        <begin position="240"/>
        <end position="260"/>
    </location>
</feature>
<dbReference type="Pfam" id="PF07690">
    <property type="entry name" value="MFS_1"/>
    <property type="match status" value="1"/>
</dbReference>
<evidence type="ECO:0000256" key="2">
    <source>
        <dbReference type="ARBA" id="ARBA00022692"/>
    </source>
</evidence>
<dbReference type="PANTHER" id="PTHR42718">
    <property type="entry name" value="MAJOR FACILITATOR SUPERFAMILY MULTIDRUG TRANSPORTER MFSC"/>
    <property type="match status" value="1"/>
</dbReference>
<keyword evidence="4 6" id="KW-0472">Membrane</keyword>
<protein>
    <recommendedName>
        <fullName evidence="7">Major facilitator superfamily (MFS) profile domain-containing protein</fullName>
    </recommendedName>
</protein>
<evidence type="ECO:0000313" key="9">
    <source>
        <dbReference type="Proteomes" id="UP001521785"/>
    </source>
</evidence>
<name>A0ABR3SA05_9PLEO</name>
<keyword evidence="2 6" id="KW-0812">Transmembrane</keyword>
<feature type="transmembrane region" description="Helical" evidence="6">
    <location>
        <begin position="82"/>
        <end position="107"/>
    </location>
</feature>
<evidence type="ECO:0000256" key="1">
    <source>
        <dbReference type="ARBA" id="ARBA00004141"/>
    </source>
</evidence>
<dbReference type="Gene3D" id="1.20.1720.10">
    <property type="entry name" value="Multidrug resistance protein D"/>
    <property type="match status" value="1"/>
</dbReference>
<organism evidence="8 9">
    <name type="scientific">Paraconiothyrium brasiliense</name>
    <dbReference type="NCBI Taxonomy" id="300254"/>
    <lineage>
        <taxon>Eukaryota</taxon>
        <taxon>Fungi</taxon>
        <taxon>Dikarya</taxon>
        <taxon>Ascomycota</taxon>
        <taxon>Pezizomycotina</taxon>
        <taxon>Dothideomycetes</taxon>
        <taxon>Pleosporomycetidae</taxon>
        <taxon>Pleosporales</taxon>
        <taxon>Massarineae</taxon>
        <taxon>Didymosphaeriaceae</taxon>
        <taxon>Paraconiothyrium</taxon>
    </lineage>
</organism>
<feature type="domain" description="Major facilitator superfamily (MFS) profile" evidence="7">
    <location>
        <begin position="85"/>
        <end position="570"/>
    </location>
</feature>
<dbReference type="SUPFAM" id="SSF103473">
    <property type="entry name" value="MFS general substrate transporter"/>
    <property type="match status" value="1"/>
</dbReference>
<evidence type="ECO:0000256" key="5">
    <source>
        <dbReference type="SAM" id="MobiDB-lite"/>
    </source>
</evidence>
<dbReference type="Gene3D" id="1.20.1250.20">
    <property type="entry name" value="MFS general substrate transporter like domains"/>
    <property type="match status" value="1"/>
</dbReference>
<dbReference type="PROSITE" id="PS50850">
    <property type="entry name" value="MFS"/>
    <property type="match status" value="1"/>
</dbReference>
<proteinExistence type="predicted"/>
<dbReference type="EMBL" id="JAKJXO020000001">
    <property type="protein sequence ID" value="KAL1613154.1"/>
    <property type="molecule type" value="Genomic_DNA"/>
</dbReference>
<keyword evidence="3 6" id="KW-1133">Transmembrane helix</keyword>
<feature type="transmembrane region" description="Helical" evidence="6">
    <location>
        <begin position="176"/>
        <end position="197"/>
    </location>
</feature>
<feature type="transmembrane region" description="Helical" evidence="6">
    <location>
        <begin position="393"/>
        <end position="414"/>
    </location>
</feature>
<evidence type="ECO:0000256" key="3">
    <source>
        <dbReference type="ARBA" id="ARBA00022989"/>
    </source>
</evidence>
<feature type="transmembrane region" description="Helical" evidence="6">
    <location>
        <begin position="127"/>
        <end position="146"/>
    </location>
</feature>
<feature type="transmembrane region" description="Helical" evidence="6">
    <location>
        <begin position="281"/>
        <end position="304"/>
    </location>
</feature>
<feature type="transmembrane region" description="Helical" evidence="6">
    <location>
        <begin position="316"/>
        <end position="334"/>
    </location>
</feature>
<feature type="transmembrane region" description="Helical" evidence="6">
    <location>
        <begin position="483"/>
        <end position="507"/>
    </location>
</feature>
<feature type="region of interest" description="Disordered" evidence="5">
    <location>
        <begin position="29"/>
        <end position="66"/>
    </location>
</feature>
<comment type="caution">
    <text evidence="8">The sequence shown here is derived from an EMBL/GenBank/DDBJ whole genome shotgun (WGS) entry which is preliminary data.</text>
</comment>
<evidence type="ECO:0000313" key="8">
    <source>
        <dbReference type="EMBL" id="KAL1613154.1"/>
    </source>
</evidence>
<sequence>MHSYKSNPKFPKMSATEIIALSSVAPKTPAPINHPFSRPGNPPSSSPSPSSTNLSIPSTPPNDEQNIALAQSSKPNLSTARLILTIFVPSLIGFWASFTNGIITVGLPVIARSISLERALYLWPQSVYGLTSGAVLLIAGSVADIVGARSVELLGVFLLGAMTLACGLAQTGVQLVVFRAIQGVALAMHLPASVSIITAAVPAGRARNLGFACLGMSQPLGFSVGLVLSGVMTEKAGWRSGFYLSGGATLVVAIAAYWALPKVNTAVAAGGRSIAERLRKDVDWVGGIIASGGLAILAYVLAVLSADLSTIRSAETASLLAVSLALLLSFPAWMRVQTRAGRPAIIPNSLWKSIPFSATCIMVALSYGAMNSGEIFASLYFQEVQNASTLTTSLYLLPNLVAGVFINLTVGLVVHRVPARWLVSGSAVICACSPLMMALVNPAWNYWYLEFWAQAFAPFSADVLFTVGLIIVSDSFPEKTQALAGAVFNTVAQFGLSLGVGVCQVVALGVMDSGSRASGARKEGEAFEEDVKQVLKGYRASYWTMFAYMLVCVVIAVGGLRGVGKVGLKRE</sequence>
<dbReference type="InterPro" id="IPR020846">
    <property type="entry name" value="MFS_dom"/>
</dbReference>
<accession>A0ABR3SA05</accession>
<gene>
    <name evidence="8" type="ORF">SLS60_001386</name>
</gene>
<keyword evidence="9" id="KW-1185">Reference proteome</keyword>
<dbReference type="Proteomes" id="UP001521785">
    <property type="component" value="Unassembled WGS sequence"/>
</dbReference>